<evidence type="ECO:0000256" key="8">
    <source>
        <dbReference type="ARBA" id="ARBA00022691"/>
    </source>
</evidence>
<dbReference type="PANTHER" id="PTHR43182">
    <property type="entry name" value="COBALT-PRECORRIN-6B C(15)-METHYLTRANSFERASE (DECARBOXYLATING)"/>
    <property type="match status" value="1"/>
</dbReference>
<dbReference type="KEGG" id="rca:Rcas_0640"/>
<dbReference type="UniPathway" id="UPA00148"/>
<evidence type="ECO:0000256" key="5">
    <source>
        <dbReference type="ARBA" id="ARBA00022573"/>
    </source>
</evidence>
<dbReference type="InterPro" id="IPR012818">
    <property type="entry name" value="CbiE"/>
</dbReference>
<dbReference type="eggNOG" id="COG2241">
    <property type="taxonomic scope" value="Bacteria"/>
</dbReference>
<evidence type="ECO:0000256" key="4">
    <source>
        <dbReference type="ARBA" id="ARBA00011977"/>
    </source>
</evidence>
<dbReference type="SUPFAM" id="SSF53790">
    <property type="entry name" value="Tetrapyrrole methylase"/>
    <property type="match status" value="1"/>
</dbReference>
<dbReference type="InterPro" id="IPR014776">
    <property type="entry name" value="4pyrrole_Mease_sub2"/>
</dbReference>
<keyword evidence="5" id="KW-0169">Cobalamin biosynthesis</keyword>
<proteinExistence type="predicted"/>
<dbReference type="InterPro" id="IPR006365">
    <property type="entry name" value="Cbl_synth_CobL"/>
</dbReference>
<evidence type="ECO:0000256" key="1">
    <source>
        <dbReference type="ARBA" id="ARBA00000142"/>
    </source>
</evidence>
<dbReference type="InterPro" id="IPR035996">
    <property type="entry name" value="4pyrrol_Methylase_sf"/>
</dbReference>
<keyword evidence="6 11" id="KW-0489">Methyltransferase</keyword>
<protein>
    <recommendedName>
        <fullName evidence="4">tRNA (guanine(46)-N(7))-methyltransferase</fullName>
        <ecNumber evidence="4">2.1.1.33</ecNumber>
    </recommendedName>
</protein>
<evidence type="ECO:0000313" key="11">
    <source>
        <dbReference type="EMBL" id="ABU56765.1"/>
    </source>
</evidence>
<dbReference type="AlphaFoldDB" id="A7NH18"/>
<keyword evidence="8" id="KW-0949">S-adenosyl-L-methionine</keyword>
<dbReference type="Gene3D" id="3.30.950.10">
    <property type="entry name" value="Methyltransferase, Cobalt-precorrin-4 Transmethylase, Domain 2"/>
    <property type="match status" value="1"/>
</dbReference>
<organism evidence="11 12">
    <name type="scientific">Roseiflexus castenholzii (strain DSM 13941 / HLO8)</name>
    <dbReference type="NCBI Taxonomy" id="383372"/>
    <lineage>
        <taxon>Bacteria</taxon>
        <taxon>Bacillati</taxon>
        <taxon>Chloroflexota</taxon>
        <taxon>Chloroflexia</taxon>
        <taxon>Chloroflexales</taxon>
        <taxon>Roseiflexineae</taxon>
        <taxon>Roseiflexaceae</taxon>
        <taxon>Roseiflexus</taxon>
    </lineage>
</organism>
<feature type="domain" description="Tetrapyrrole methylase" evidence="10">
    <location>
        <begin position="23"/>
        <end position="196"/>
    </location>
</feature>
<evidence type="ECO:0000256" key="6">
    <source>
        <dbReference type="ARBA" id="ARBA00022603"/>
    </source>
</evidence>
<comment type="pathway">
    <text evidence="3">Cofactor biosynthesis; adenosylcobalamin biosynthesis.</text>
</comment>
<dbReference type="Pfam" id="PF00590">
    <property type="entry name" value="TP_methylase"/>
    <property type="match status" value="1"/>
</dbReference>
<dbReference type="InterPro" id="IPR014008">
    <property type="entry name" value="Cbl_synth_MTase_CbiT"/>
</dbReference>
<sequence length="408" mass="44213">MTMRRPILVVGLTDAGAVGVPAALYDRIMRAEILVGGQRHLAAFPEFTGERLVIGASVEPALERLKLAWERGELATVLASGDPLWYGIGVSLRRALPPEALDIIPAPTSAQLAFAALAEPWHDATLLSAHGRPLETVIAHVLTSPKTALLTDQRNTPARIAAALLESGLPPTTRCAVCEHLGGSAQHIVRTTLAEAAERSFAPLNVFVVWNDYLIHHTPVPPGLPDEAFSTVAGQITKREVRLLSLAELALRSGDVLWDIGAGSGSVGIEAARACPTARVYAIERREPFVRHIHENLRRFPAPNLHVIHGEAPEACADCPDPHAVFIGGSGGRLVEIIRTAQQRLRPQGRLVLNLVVFDHVQQALALLPEARMTQAQINRSMPIQSLLRLEALNPVFIVVWQKENQHG</sequence>
<dbReference type="InterPro" id="IPR050714">
    <property type="entry name" value="Cobalamin_biosynth_MTase"/>
</dbReference>
<dbReference type="RefSeq" id="WP_012119196.1">
    <property type="nucleotide sequence ID" value="NC_009767.1"/>
</dbReference>
<dbReference type="CDD" id="cd02440">
    <property type="entry name" value="AdoMet_MTases"/>
    <property type="match status" value="1"/>
</dbReference>
<dbReference type="EMBL" id="CP000804">
    <property type="protein sequence ID" value="ABU56765.1"/>
    <property type="molecule type" value="Genomic_DNA"/>
</dbReference>
<dbReference type="HOGENOM" id="CLU_031955_1_2_0"/>
<reference evidence="11 12" key="1">
    <citation type="submission" date="2007-08" db="EMBL/GenBank/DDBJ databases">
        <title>Complete sequence of Roseiflexus castenholzii DSM 13941.</title>
        <authorList>
            <consortium name="US DOE Joint Genome Institute"/>
            <person name="Copeland A."/>
            <person name="Lucas S."/>
            <person name="Lapidus A."/>
            <person name="Barry K."/>
            <person name="Glavina del Rio T."/>
            <person name="Dalin E."/>
            <person name="Tice H."/>
            <person name="Pitluck S."/>
            <person name="Thompson L.S."/>
            <person name="Brettin T."/>
            <person name="Bruce D."/>
            <person name="Detter J.C."/>
            <person name="Han C."/>
            <person name="Tapia R."/>
            <person name="Schmutz J."/>
            <person name="Larimer F."/>
            <person name="Land M."/>
            <person name="Hauser L."/>
            <person name="Kyrpides N."/>
            <person name="Mikhailova N."/>
            <person name="Bryant D.A."/>
            <person name="Hanada S."/>
            <person name="Tsukatani Y."/>
            <person name="Richardson P."/>
        </authorList>
    </citation>
    <scope>NUCLEOTIDE SEQUENCE [LARGE SCALE GENOMIC DNA]</scope>
    <source>
        <strain evidence="12">DSM 13941 / HLO8</strain>
    </source>
</reference>
<dbReference type="PANTHER" id="PTHR43182:SF1">
    <property type="entry name" value="COBALT-PRECORRIN-7 C(5)-METHYLTRANSFERASE"/>
    <property type="match status" value="1"/>
</dbReference>
<accession>A7NH18</accession>
<evidence type="ECO:0000256" key="9">
    <source>
        <dbReference type="ARBA" id="ARBA00022694"/>
    </source>
</evidence>
<dbReference type="Pfam" id="PF02390">
    <property type="entry name" value="Methyltransf_4"/>
    <property type="match status" value="1"/>
</dbReference>
<name>A7NH18_ROSCS</name>
<dbReference type="Gene3D" id="3.40.50.150">
    <property type="entry name" value="Vaccinia Virus protein VP39"/>
    <property type="match status" value="1"/>
</dbReference>
<keyword evidence="7 11" id="KW-0808">Transferase</keyword>
<dbReference type="CDD" id="cd11644">
    <property type="entry name" value="Precorrin-6Y-MT"/>
    <property type="match status" value="1"/>
</dbReference>
<dbReference type="STRING" id="383372.Rcas_0640"/>
<dbReference type="NCBIfam" id="TIGR02467">
    <property type="entry name" value="CbiE"/>
    <property type="match status" value="1"/>
</dbReference>
<dbReference type="OrthoDB" id="9780707at2"/>
<dbReference type="GO" id="GO:0008176">
    <property type="term" value="F:tRNA (guanine(46)-N7)-methyltransferase activity"/>
    <property type="evidence" value="ECO:0007669"/>
    <property type="project" value="UniProtKB-EC"/>
</dbReference>
<keyword evidence="9" id="KW-0819">tRNA processing</keyword>
<dbReference type="SUPFAM" id="SSF53335">
    <property type="entry name" value="S-adenosyl-L-methionine-dependent methyltransferases"/>
    <property type="match status" value="1"/>
</dbReference>
<evidence type="ECO:0000256" key="2">
    <source>
        <dbReference type="ARBA" id="ARBA00003015"/>
    </source>
</evidence>
<keyword evidence="12" id="KW-1185">Reference proteome</keyword>
<dbReference type="eggNOG" id="COG2242">
    <property type="taxonomic scope" value="Bacteria"/>
</dbReference>
<dbReference type="Gene3D" id="3.40.1010.10">
    <property type="entry name" value="Cobalt-precorrin-4 Transmethylase, Domain 1"/>
    <property type="match status" value="1"/>
</dbReference>
<dbReference type="GO" id="GO:0009236">
    <property type="term" value="P:cobalamin biosynthetic process"/>
    <property type="evidence" value="ECO:0007669"/>
    <property type="project" value="UniProtKB-UniPathway"/>
</dbReference>
<evidence type="ECO:0000256" key="3">
    <source>
        <dbReference type="ARBA" id="ARBA00004953"/>
    </source>
</evidence>
<dbReference type="PIRSF" id="PIRSF036428">
    <property type="entry name" value="CobL"/>
    <property type="match status" value="1"/>
</dbReference>
<dbReference type="InterPro" id="IPR014777">
    <property type="entry name" value="4pyrrole_Mease_sub1"/>
</dbReference>
<evidence type="ECO:0000256" key="7">
    <source>
        <dbReference type="ARBA" id="ARBA00022679"/>
    </source>
</evidence>
<dbReference type="Proteomes" id="UP000000263">
    <property type="component" value="Chromosome"/>
</dbReference>
<gene>
    <name evidence="11" type="ordered locus">Rcas_0640</name>
</gene>
<dbReference type="InterPro" id="IPR000878">
    <property type="entry name" value="4pyrrol_Mease"/>
</dbReference>
<dbReference type="NCBIfam" id="TIGR02469">
    <property type="entry name" value="CbiT"/>
    <property type="match status" value="1"/>
</dbReference>
<dbReference type="EC" id="2.1.1.33" evidence="4"/>
<comment type="function">
    <text evidence="2">Catalyzes the formation of N(7)-methylguanine at position 46 (m7G46) in tRNA.</text>
</comment>
<evidence type="ECO:0000259" key="10">
    <source>
        <dbReference type="Pfam" id="PF00590"/>
    </source>
</evidence>
<evidence type="ECO:0000313" key="12">
    <source>
        <dbReference type="Proteomes" id="UP000000263"/>
    </source>
</evidence>
<comment type="catalytic activity">
    <reaction evidence="1">
        <text>guanosine(46) in tRNA + S-adenosyl-L-methionine = N(7)-methylguanosine(46) in tRNA + S-adenosyl-L-homocysteine</text>
        <dbReference type="Rhea" id="RHEA:42708"/>
        <dbReference type="Rhea" id="RHEA-COMP:10188"/>
        <dbReference type="Rhea" id="RHEA-COMP:10189"/>
        <dbReference type="ChEBI" id="CHEBI:57856"/>
        <dbReference type="ChEBI" id="CHEBI:59789"/>
        <dbReference type="ChEBI" id="CHEBI:74269"/>
        <dbReference type="ChEBI" id="CHEBI:74480"/>
        <dbReference type="EC" id="2.1.1.33"/>
    </reaction>
</comment>
<dbReference type="InterPro" id="IPR003358">
    <property type="entry name" value="tRNA_(Gua-N-7)_MeTrfase_Trmb"/>
</dbReference>
<dbReference type="InterPro" id="IPR029063">
    <property type="entry name" value="SAM-dependent_MTases_sf"/>
</dbReference>
<dbReference type="GO" id="GO:0008276">
    <property type="term" value="F:protein methyltransferase activity"/>
    <property type="evidence" value="ECO:0007669"/>
    <property type="project" value="InterPro"/>
</dbReference>